<dbReference type="GO" id="GO:0140359">
    <property type="term" value="F:ABC-type transporter activity"/>
    <property type="evidence" value="ECO:0007669"/>
    <property type="project" value="InterPro"/>
</dbReference>
<dbReference type="InterPro" id="IPR013525">
    <property type="entry name" value="ABC2_TM"/>
</dbReference>
<reference evidence="11 12" key="1">
    <citation type="journal article" date="2009" name="Stand. Genomic Sci.">
        <title>Complete genome sequence of Beutenbergia cavernae type strain (HKI 0122).</title>
        <authorList>
            <person name="Land M."/>
            <person name="Pukall R."/>
            <person name="Abt B."/>
            <person name="Goker M."/>
            <person name="Rohde M."/>
            <person name="Glavina Del Rio T."/>
            <person name="Tice H."/>
            <person name="Copeland A."/>
            <person name="Cheng J.F."/>
            <person name="Lucas S."/>
            <person name="Chen F."/>
            <person name="Nolan M."/>
            <person name="Bruce D."/>
            <person name="Goodwin L."/>
            <person name="Pitluck S."/>
            <person name="Ivanova N."/>
            <person name="Mavromatis K."/>
            <person name="Ovchinnikova G."/>
            <person name="Pati A."/>
            <person name="Chen A."/>
            <person name="Palaniappan K."/>
            <person name="Hauser L."/>
            <person name="Chang Y.J."/>
            <person name="Jefferies C.C."/>
            <person name="Saunders E."/>
            <person name="Brettin T."/>
            <person name="Detter J.C."/>
            <person name="Han C."/>
            <person name="Chain P."/>
            <person name="Bristow J."/>
            <person name="Eisen J.A."/>
            <person name="Markowitz V."/>
            <person name="Hugenholtz P."/>
            <person name="Kyrpides N.C."/>
            <person name="Klenk H.P."/>
            <person name="Lapidus A."/>
        </authorList>
    </citation>
    <scope>NUCLEOTIDE SEQUENCE [LARGE SCALE GENOMIC DNA]</scope>
    <source>
        <strain evidence="12">ATCC BAA-8 / DSM 12333 / NBRC 16432</strain>
    </source>
</reference>
<feature type="transmembrane region" description="Helical" evidence="9">
    <location>
        <begin position="250"/>
        <end position="269"/>
    </location>
</feature>
<dbReference type="KEGG" id="bcv:Bcav_1220"/>
<dbReference type="GO" id="GO:0015920">
    <property type="term" value="P:lipopolysaccharide transport"/>
    <property type="evidence" value="ECO:0007669"/>
    <property type="project" value="TreeGrafter"/>
</dbReference>
<protein>
    <recommendedName>
        <fullName evidence="9">Transport permease protein</fullName>
    </recommendedName>
</protein>
<accession>C5C1L2</accession>
<evidence type="ECO:0000256" key="6">
    <source>
        <dbReference type="ARBA" id="ARBA00022692"/>
    </source>
</evidence>
<keyword evidence="8 9" id="KW-0472">Membrane</keyword>
<dbReference type="Pfam" id="PF01061">
    <property type="entry name" value="ABC2_membrane"/>
    <property type="match status" value="1"/>
</dbReference>
<organism evidence="11 12">
    <name type="scientific">Beutenbergia cavernae (strain ATCC BAA-8 / DSM 12333 / CCUG 43141 / JCM 11478 / NBRC 16432 / NCIMB 13614 / HKI 0122)</name>
    <dbReference type="NCBI Taxonomy" id="471853"/>
    <lineage>
        <taxon>Bacteria</taxon>
        <taxon>Bacillati</taxon>
        <taxon>Actinomycetota</taxon>
        <taxon>Actinomycetes</taxon>
        <taxon>Micrococcales</taxon>
        <taxon>Beutenbergiaceae</taxon>
        <taxon>Beutenbergia</taxon>
    </lineage>
</organism>
<proteinExistence type="inferred from homology"/>
<feature type="transmembrane region" description="Helical" evidence="9">
    <location>
        <begin position="78"/>
        <end position="95"/>
    </location>
</feature>
<dbReference type="PROSITE" id="PS51012">
    <property type="entry name" value="ABC_TM2"/>
    <property type="match status" value="1"/>
</dbReference>
<keyword evidence="4 9" id="KW-1003">Cell membrane</keyword>
<gene>
    <name evidence="11" type="ordered locus">Bcav_1220</name>
</gene>
<dbReference type="STRING" id="471853.Bcav_1220"/>
<evidence type="ECO:0000256" key="9">
    <source>
        <dbReference type="RuleBase" id="RU361157"/>
    </source>
</evidence>
<dbReference type="RefSeq" id="WP_015881720.1">
    <property type="nucleotide sequence ID" value="NC_012669.1"/>
</dbReference>
<keyword evidence="12" id="KW-1185">Reference proteome</keyword>
<dbReference type="AlphaFoldDB" id="C5C1L2"/>
<evidence type="ECO:0000256" key="1">
    <source>
        <dbReference type="ARBA" id="ARBA00004429"/>
    </source>
</evidence>
<keyword evidence="5" id="KW-0997">Cell inner membrane</keyword>
<feature type="transmembrane region" description="Helical" evidence="9">
    <location>
        <begin position="47"/>
        <end position="66"/>
    </location>
</feature>
<sequence length="280" mass="31867">MTATHDRIRSVASANKLRTRPGAVWRNRSILTLLVKRDLTVRYANSLLGYVWSILDPLLMSAVYWFVFTKIFHRDVGVEPYIIFLLAALLPWTWFQNSVGDSSHALQHESRLVRSTSLPRELWALRIVMSKGVEFSFSIPVLIILILIFHPTLTVYAWLFPVAMLVQAVLLTGIALLLSPLTVLLRDIDPLVKIGMRFMFYVSPIIYGINDVNDMAAPQILKDVYIFNPMAGILSTYRAAFFTEEMHWDAFLISAVIAVVVLIVGQLTFSRLERSVLKEL</sequence>
<evidence type="ECO:0000256" key="3">
    <source>
        <dbReference type="ARBA" id="ARBA00022448"/>
    </source>
</evidence>
<feature type="transmembrane region" description="Helical" evidence="9">
    <location>
        <begin position="132"/>
        <end position="149"/>
    </location>
</feature>
<feature type="transmembrane region" description="Helical" evidence="9">
    <location>
        <begin position="190"/>
        <end position="209"/>
    </location>
</feature>
<evidence type="ECO:0000256" key="4">
    <source>
        <dbReference type="ARBA" id="ARBA00022475"/>
    </source>
</evidence>
<comment type="subcellular location">
    <subcellularLocation>
        <location evidence="1">Cell inner membrane</location>
        <topology evidence="1">Multi-pass membrane protein</topology>
    </subcellularLocation>
    <subcellularLocation>
        <location evidence="9">Cell membrane</location>
        <topology evidence="9">Multi-pass membrane protein</topology>
    </subcellularLocation>
</comment>
<keyword evidence="6 9" id="KW-0812">Transmembrane</keyword>
<keyword evidence="7 9" id="KW-1133">Transmembrane helix</keyword>
<comment type="similarity">
    <text evidence="2 9">Belongs to the ABC-2 integral membrane protein family.</text>
</comment>
<evidence type="ECO:0000313" key="12">
    <source>
        <dbReference type="Proteomes" id="UP000007962"/>
    </source>
</evidence>
<name>C5C1L2_BEUC1</name>
<evidence type="ECO:0000259" key="10">
    <source>
        <dbReference type="PROSITE" id="PS51012"/>
    </source>
</evidence>
<evidence type="ECO:0000256" key="8">
    <source>
        <dbReference type="ARBA" id="ARBA00023136"/>
    </source>
</evidence>
<dbReference type="InterPro" id="IPR047817">
    <property type="entry name" value="ABC2_TM_bact-type"/>
</dbReference>
<dbReference type="HOGENOM" id="CLU_060703_3_0_11"/>
<feature type="domain" description="ABC transmembrane type-2" evidence="10">
    <location>
        <begin position="48"/>
        <end position="272"/>
    </location>
</feature>
<keyword evidence="3 9" id="KW-0813">Transport</keyword>
<dbReference type="Proteomes" id="UP000007962">
    <property type="component" value="Chromosome"/>
</dbReference>
<dbReference type="PANTHER" id="PTHR30413">
    <property type="entry name" value="INNER MEMBRANE TRANSPORT PERMEASE"/>
    <property type="match status" value="1"/>
</dbReference>
<dbReference type="EMBL" id="CP001618">
    <property type="protein sequence ID" value="ACQ79480.1"/>
    <property type="molecule type" value="Genomic_DNA"/>
</dbReference>
<dbReference type="GO" id="GO:0005886">
    <property type="term" value="C:plasma membrane"/>
    <property type="evidence" value="ECO:0007669"/>
    <property type="project" value="UniProtKB-SubCell"/>
</dbReference>
<dbReference type="PANTHER" id="PTHR30413:SF8">
    <property type="entry name" value="TRANSPORT PERMEASE PROTEIN"/>
    <property type="match status" value="1"/>
</dbReference>
<evidence type="ECO:0000256" key="2">
    <source>
        <dbReference type="ARBA" id="ARBA00007783"/>
    </source>
</evidence>
<evidence type="ECO:0000256" key="5">
    <source>
        <dbReference type="ARBA" id="ARBA00022519"/>
    </source>
</evidence>
<feature type="transmembrane region" description="Helical" evidence="9">
    <location>
        <begin position="155"/>
        <end position="178"/>
    </location>
</feature>
<evidence type="ECO:0000313" key="11">
    <source>
        <dbReference type="EMBL" id="ACQ79480.1"/>
    </source>
</evidence>
<evidence type="ECO:0000256" key="7">
    <source>
        <dbReference type="ARBA" id="ARBA00022989"/>
    </source>
</evidence>
<dbReference type="eggNOG" id="COG1682">
    <property type="taxonomic scope" value="Bacteria"/>
</dbReference>